<dbReference type="SUPFAM" id="SSF46955">
    <property type="entry name" value="Putative DNA-binding domain"/>
    <property type="match status" value="1"/>
</dbReference>
<organism evidence="2 3">
    <name type="scientific">Capnocytophaga periodontitidis</name>
    <dbReference type="NCBI Taxonomy" id="2795027"/>
    <lineage>
        <taxon>Bacteria</taxon>
        <taxon>Pseudomonadati</taxon>
        <taxon>Bacteroidota</taxon>
        <taxon>Flavobacteriia</taxon>
        <taxon>Flavobacteriales</taxon>
        <taxon>Flavobacteriaceae</taxon>
        <taxon>Capnocytophaga</taxon>
    </lineage>
</organism>
<evidence type="ECO:0000313" key="2">
    <source>
        <dbReference type="EMBL" id="MBI1646256.1"/>
    </source>
</evidence>
<dbReference type="EMBL" id="JAEFDC010000002">
    <property type="protein sequence ID" value="MBI1646256.1"/>
    <property type="molecule type" value="Genomic_DNA"/>
</dbReference>
<feature type="domain" description="Helix-turn-helix" evidence="1">
    <location>
        <begin position="31"/>
        <end position="80"/>
    </location>
</feature>
<dbReference type="InterPro" id="IPR009061">
    <property type="entry name" value="DNA-bd_dom_put_sf"/>
</dbReference>
<reference evidence="2 3" key="1">
    <citation type="journal article" date="2021" name="Int. J. Syst. Evol. Microbiol.">
        <title>Capnocytophaga periodontitidis sp. nov., isolated from subgingival plaque of periodontitis patient.</title>
        <authorList>
            <person name="Zhang Y."/>
            <person name="Qiao D."/>
            <person name="Shi W."/>
            <person name="Wu D."/>
            <person name="Cai M."/>
        </authorList>
    </citation>
    <scope>NUCLEOTIDE SEQUENCE [LARGE SCALE GENOMIC DNA]</scope>
    <source>
        <strain evidence="2 3">051621</strain>
    </source>
</reference>
<name>A0ABS0SKG3_9FLAO</name>
<comment type="caution">
    <text evidence="2">The sequence shown here is derived from an EMBL/GenBank/DDBJ whole genome shotgun (WGS) entry which is preliminary data.</text>
</comment>
<dbReference type="InterPro" id="IPR041657">
    <property type="entry name" value="HTH_17"/>
</dbReference>
<accession>A0ABS0SKG3</accession>
<keyword evidence="3" id="KW-1185">Reference proteome</keyword>
<proteinExistence type="predicted"/>
<dbReference type="NCBIfam" id="TIGR01764">
    <property type="entry name" value="excise"/>
    <property type="match status" value="1"/>
</dbReference>
<gene>
    <name evidence="2" type="ORF">I7X30_04175</name>
</gene>
<dbReference type="Pfam" id="PF12728">
    <property type="entry name" value="HTH_17"/>
    <property type="match status" value="1"/>
</dbReference>
<evidence type="ECO:0000313" key="3">
    <source>
        <dbReference type="Proteomes" id="UP000641139"/>
    </source>
</evidence>
<sequence>MQLFSQLMEGTLKKLERYCSTARPMLNGEVYLSGEEVCSQLRLSTRTLQEYRNSGTLPFYKIGGKILYKQSDIQAMLEKHYNPIPKKLWQE</sequence>
<protein>
    <submittedName>
        <fullName evidence="2">Helix-turn-helix domain-containing protein</fullName>
    </submittedName>
</protein>
<dbReference type="PANTHER" id="PTHR34585:SF22">
    <property type="entry name" value="HELIX-TURN-HELIX DOMAIN-CONTAINING PROTEIN"/>
    <property type="match status" value="1"/>
</dbReference>
<evidence type="ECO:0000259" key="1">
    <source>
        <dbReference type="Pfam" id="PF12728"/>
    </source>
</evidence>
<dbReference type="InterPro" id="IPR010093">
    <property type="entry name" value="SinI_DNA-bd"/>
</dbReference>
<dbReference type="PANTHER" id="PTHR34585">
    <property type="match status" value="1"/>
</dbReference>
<dbReference type="Proteomes" id="UP000641139">
    <property type="component" value="Unassembled WGS sequence"/>
</dbReference>